<gene>
    <name evidence="1" type="ORF">NCTC9695_03843</name>
</gene>
<evidence type="ECO:0000313" key="2">
    <source>
        <dbReference type="Proteomes" id="UP000275777"/>
    </source>
</evidence>
<protein>
    <submittedName>
        <fullName evidence="1">Cellulose synthase operon protein YhjU</fullName>
    </submittedName>
</protein>
<dbReference type="EMBL" id="LR134182">
    <property type="protein sequence ID" value="VEB43385.1"/>
    <property type="molecule type" value="Genomic_DNA"/>
</dbReference>
<dbReference type="InterPro" id="IPR017744">
    <property type="entry name" value="BcsG"/>
</dbReference>
<proteinExistence type="predicted"/>
<accession>A0A3S5DLL9</accession>
<sequence>MTERNPPPPAPMPGPSTGLGGWSLYFILKLLLAWRGALSAHPAPDLAFALVLLLPLRRRWLRLARDALAWPPPPFCFTTTAGSRLPPRCGGSCPS</sequence>
<dbReference type="Proteomes" id="UP000275777">
    <property type="component" value="Chromosome"/>
</dbReference>
<evidence type="ECO:0000313" key="1">
    <source>
        <dbReference type="EMBL" id="VEB43385.1"/>
    </source>
</evidence>
<reference evidence="1 2" key="1">
    <citation type="submission" date="2018-12" db="EMBL/GenBank/DDBJ databases">
        <authorList>
            <consortium name="Pathogen Informatics"/>
        </authorList>
    </citation>
    <scope>NUCLEOTIDE SEQUENCE [LARGE SCALE GENOMIC DNA]</scope>
    <source>
        <strain evidence="1 2">NCTC9695</strain>
    </source>
</reference>
<name>A0A3S5DLL9_CHRVL</name>
<organism evidence="1 2">
    <name type="scientific">Chromobacterium violaceum</name>
    <dbReference type="NCBI Taxonomy" id="536"/>
    <lineage>
        <taxon>Bacteria</taxon>
        <taxon>Pseudomonadati</taxon>
        <taxon>Pseudomonadota</taxon>
        <taxon>Betaproteobacteria</taxon>
        <taxon>Neisseriales</taxon>
        <taxon>Chromobacteriaceae</taxon>
        <taxon>Chromobacterium</taxon>
    </lineage>
</organism>
<dbReference type="Pfam" id="PF11658">
    <property type="entry name" value="CBP_BcsG"/>
    <property type="match status" value="1"/>
</dbReference>
<dbReference type="AlphaFoldDB" id="A0A3S5DLL9"/>